<keyword evidence="1" id="KW-0880">Kelch repeat</keyword>
<dbReference type="EMBL" id="JASAOG010000132">
    <property type="protein sequence ID" value="KAK0048945.1"/>
    <property type="molecule type" value="Genomic_DNA"/>
</dbReference>
<keyword evidence="5" id="KW-1185">Reference proteome</keyword>
<keyword evidence="2" id="KW-0677">Repeat</keyword>
<dbReference type="Gene3D" id="1.25.40.420">
    <property type="match status" value="1"/>
</dbReference>
<name>A0AAD8B904_BIOPF</name>
<comment type="caution">
    <text evidence="4">The sequence shown here is derived from an EMBL/GenBank/DDBJ whole genome shotgun (WGS) entry which is preliminary data.</text>
</comment>
<dbReference type="SUPFAM" id="SSF54695">
    <property type="entry name" value="POZ domain"/>
    <property type="match status" value="1"/>
</dbReference>
<proteinExistence type="predicted"/>
<evidence type="ECO:0000256" key="1">
    <source>
        <dbReference type="ARBA" id="ARBA00022441"/>
    </source>
</evidence>
<dbReference type="CDD" id="cd18186">
    <property type="entry name" value="BTB_POZ_ZBTB_KLHL-like"/>
    <property type="match status" value="1"/>
</dbReference>
<evidence type="ECO:0000259" key="3">
    <source>
        <dbReference type="PROSITE" id="PS50097"/>
    </source>
</evidence>
<evidence type="ECO:0000256" key="2">
    <source>
        <dbReference type="ARBA" id="ARBA00022737"/>
    </source>
</evidence>
<reference evidence="4" key="2">
    <citation type="submission" date="2023-04" db="EMBL/GenBank/DDBJ databases">
        <authorList>
            <person name="Bu L."/>
            <person name="Lu L."/>
            <person name="Laidemitt M.R."/>
            <person name="Zhang S.M."/>
            <person name="Mutuku M."/>
            <person name="Mkoji G."/>
            <person name="Steinauer M."/>
            <person name="Loker E.S."/>
        </authorList>
    </citation>
    <scope>NUCLEOTIDE SEQUENCE</scope>
    <source>
        <strain evidence="4">KasaAsao</strain>
        <tissue evidence="4">Whole Snail</tissue>
    </source>
</reference>
<dbReference type="AlphaFoldDB" id="A0AAD8B904"/>
<dbReference type="SMART" id="SM00225">
    <property type="entry name" value="BTB"/>
    <property type="match status" value="1"/>
</dbReference>
<dbReference type="Gene3D" id="3.30.710.10">
    <property type="entry name" value="Potassium Channel Kv1.1, Chain A"/>
    <property type="match status" value="1"/>
</dbReference>
<protein>
    <submittedName>
        <fullName evidence="4">Kelch repeat and BTB domain-containing protein 3</fullName>
    </submittedName>
</protein>
<dbReference type="Pfam" id="PF00651">
    <property type="entry name" value="BTB"/>
    <property type="match status" value="1"/>
</dbReference>
<reference evidence="4" key="1">
    <citation type="journal article" date="2023" name="PLoS Negl. Trop. Dis.">
        <title>A genome sequence for Biomphalaria pfeifferi, the major vector snail for the human-infecting parasite Schistosoma mansoni.</title>
        <authorList>
            <person name="Bu L."/>
            <person name="Lu L."/>
            <person name="Laidemitt M.R."/>
            <person name="Zhang S.M."/>
            <person name="Mutuku M."/>
            <person name="Mkoji G."/>
            <person name="Steinauer M."/>
            <person name="Loker E.S."/>
        </authorList>
    </citation>
    <scope>NUCLEOTIDE SEQUENCE</scope>
    <source>
        <strain evidence="4">KasaAsao</strain>
    </source>
</reference>
<feature type="domain" description="BTB" evidence="3">
    <location>
        <begin position="25"/>
        <end position="92"/>
    </location>
</feature>
<sequence>MEIKREVAYGIVQGLSDFWKSEELQDFTVTLGTTKFGCHRFLLAACSGFFRGLFRSGMKETELKCVTVENISNKTFELILETLYTGRGVLTNDSIIDIWEAAQQLQIPFLITECEDFAKATLSLDNYIEYYKTAKLFNSKKEDEISENSDKECMCLNSGEKMIRTGYNSFETSENKLPNVITNDASDDNRKQYLCDLMSNTRTCLFSPKCLEKLISHPLIRESKEATDIIIEALFSSWQTQWTVATWGYLSK</sequence>
<evidence type="ECO:0000313" key="4">
    <source>
        <dbReference type="EMBL" id="KAK0048945.1"/>
    </source>
</evidence>
<dbReference type="InterPro" id="IPR000210">
    <property type="entry name" value="BTB/POZ_dom"/>
</dbReference>
<dbReference type="PANTHER" id="PTHR45632:SF3">
    <property type="entry name" value="KELCH-LIKE PROTEIN 32"/>
    <property type="match status" value="1"/>
</dbReference>
<organism evidence="4 5">
    <name type="scientific">Biomphalaria pfeifferi</name>
    <name type="common">Bloodfluke planorb</name>
    <name type="synonym">Freshwater snail</name>
    <dbReference type="NCBI Taxonomy" id="112525"/>
    <lineage>
        <taxon>Eukaryota</taxon>
        <taxon>Metazoa</taxon>
        <taxon>Spiralia</taxon>
        <taxon>Lophotrochozoa</taxon>
        <taxon>Mollusca</taxon>
        <taxon>Gastropoda</taxon>
        <taxon>Heterobranchia</taxon>
        <taxon>Euthyneura</taxon>
        <taxon>Panpulmonata</taxon>
        <taxon>Hygrophila</taxon>
        <taxon>Lymnaeoidea</taxon>
        <taxon>Planorbidae</taxon>
        <taxon>Biomphalaria</taxon>
    </lineage>
</organism>
<dbReference type="InterPro" id="IPR011333">
    <property type="entry name" value="SKP1/BTB/POZ_sf"/>
</dbReference>
<gene>
    <name evidence="4" type="ORF">Bpfe_021711</name>
</gene>
<evidence type="ECO:0000313" key="5">
    <source>
        <dbReference type="Proteomes" id="UP001233172"/>
    </source>
</evidence>
<dbReference type="PROSITE" id="PS50097">
    <property type="entry name" value="BTB"/>
    <property type="match status" value="1"/>
</dbReference>
<dbReference type="PANTHER" id="PTHR45632">
    <property type="entry name" value="LD33804P"/>
    <property type="match status" value="1"/>
</dbReference>
<accession>A0AAD8B904</accession>
<dbReference type="Proteomes" id="UP001233172">
    <property type="component" value="Unassembled WGS sequence"/>
</dbReference>